<feature type="transmembrane region" description="Helical" evidence="2">
    <location>
        <begin position="185"/>
        <end position="205"/>
    </location>
</feature>
<organism evidence="4 5">
    <name type="scientific">Amylocarpus encephaloides</name>
    <dbReference type="NCBI Taxonomy" id="45428"/>
    <lineage>
        <taxon>Eukaryota</taxon>
        <taxon>Fungi</taxon>
        <taxon>Dikarya</taxon>
        <taxon>Ascomycota</taxon>
        <taxon>Pezizomycotina</taxon>
        <taxon>Leotiomycetes</taxon>
        <taxon>Helotiales</taxon>
        <taxon>Helotiales incertae sedis</taxon>
        <taxon>Amylocarpus</taxon>
    </lineage>
</organism>
<keyword evidence="2" id="KW-1133">Transmembrane helix</keyword>
<evidence type="ECO:0000256" key="3">
    <source>
        <dbReference type="SAM" id="SignalP"/>
    </source>
</evidence>
<sequence length="254" mass="26983">MRLLAFTSAMLFVAMISAFPTVSSFSAALSEIPAASTHPRRTVTDQKRDIFPRRGGRAGGGGRGGLREGPPSSLFGDAVDAIVGQTKDGGDPAAVSPQPAPAPAEGELGVSCADLAPLSIQGGTHYPVTTRAWFRAITWGIHLGPCDLKTPSCQLRQANKHVEKQVEMSKVAVNERDRIDKRSPVVGILVLPGTAAAAAVIARAISGATFSRRGLARTVRAIRVTRMSKTEYQEKEREDLGEGMPHFRDSRSVG</sequence>
<evidence type="ECO:0000256" key="2">
    <source>
        <dbReference type="SAM" id="Phobius"/>
    </source>
</evidence>
<feature type="chain" id="PRO_5040354555" evidence="3">
    <location>
        <begin position="19"/>
        <end position="254"/>
    </location>
</feature>
<keyword evidence="2" id="KW-0812">Transmembrane</keyword>
<evidence type="ECO:0000256" key="1">
    <source>
        <dbReference type="SAM" id="MobiDB-lite"/>
    </source>
</evidence>
<evidence type="ECO:0000313" key="5">
    <source>
        <dbReference type="Proteomes" id="UP000824998"/>
    </source>
</evidence>
<feature type="region of interest" description="Disordered" evidence="1">
    <location>
        <begin position="232"/>
        <end position="254"/>
    </location>
</feature>
<keyword evidence="3" id="KW-0732">Signal</keyword>
<keyword evidence="5" id="KW-1185">Reference proteome</keyword>
<reference evidence="4" key="1">
    <citation type="journal article" date="2021" name="IMA Fungus">
        <title>Genomic characterization of three marine fungi, including Emericellopsis atlantica sp. nov. with signatures of a generalist lifestyle and marine biomass degradation.</title>
        <authorList>
            <person name="Hagestad O.C."/>
            <person name="Hou L."/>
            <person name="Andersen J.H."/>
            <person name="Hansen E.H."/>
            <person name="Altermark B."/>
            <person name="Li C."/>
            <person name="Kuhnert E."/>
            <person name="Cox R.J."/>
            <person name="Crous P.W."/>
            <person name="Spatafora J.W."/>
            <person name="Lail K."/>
            <person name="Amirebrahimi M."/>
            <person name="Lipzen A."/>
            <person name="Pangilinan J."/>
            <person name="Andreopoulos W."/>
            <person name="Hayes R.D."/>
            <person name="Ng V."/>
            <person name="Grigoriev I.V."/>
            <person name="Jackson S.A."/>
            <person name="Sutton T.D.S."/>
            <person name="Dobson A.D.W."/>
            <person name="Rama T."/>
        </authorList>
    </citation>
    <scope>NUCLEOTIDE SEQUENCE</scope>
    <source>
        <strain evidence="4">TRa018bII</strain>
    </source>
</reference>
<proteinExistence type="predicted"/>
<gene>
    <name evidence="4" type="ORF">BJ875DRAFT_440230</name>
</gene>
<feature type="region of interest" description="Disordered" evidence="1">
    <location>
        <begin position="86"/>
        <end position="106"/>
    </location>
</feature>
<protein>
    <submittedName>
        <fullName evidence="4">Uncharacterized protein</fullName>
    </submittedName>
</protein>
<feature type="signal peptide" evidence="3">
    <location>
        <begin position="1"/>
        <end position="18"/>
    </location>
</feature>
<feature type="region of interest" description="Disordered" evidence="1">
    <location>
        <begin position="36"/>
        <end position="73"/>
    </location>
</feature>
<dbReference type="EMBL" id="MU251429">
    <property type="protein sequence ID" value="KAG9235554.1"/>
    <property type="molecule type" value="Genomic_DNA"/>
</dbReference>
<dbReference type="AlphaFoldDB" id="A0A9P7YKV9"/>
<evidence type="ECO:0000313" key="4">
    <source>
        <dbReference type="EMBL" id="KAG9235554.1"/>
    </source>
</evidence>
<name>A0A9P7YKV9_9HELO</name>
<feature type="compositionally biased region" description="Basic and acidic residues" evidence="1">
    <location>
        <begin position="42"/>
        <end position="52"/>
    </location>
</feature>
<keyword evidence="2" id="KW-0472">Membrane</keyword>
<dbReference type="Proteomes" id="UP000824998">
    <property type="component" value="Unassembled WGS sequence"/>
</dbReference>
<comment type="caution">
    <text evidence="4">The sequence shown here is derived from an EMBL/GenBank/DDBJ whole genome shotgun (WGS) entry which is preliminary data.</text>
</comment>
<accession>A0A9P7YKV9</accession>